<dbReference type="EMBL" id="HF680312">
    <property type="protein sequence ID" value="CCU70881.1"/>
    <property type="molecule type" value="Genomic_DNA"/>
</dbReference>
<dbReference type="STRING" id="187493.CN03_15625"/>
<evidence type="ECO:0000313" key="10">
    <source>
        <dbReference type="Proteomes" id="UP000011866"/>
    </source>
</evidence>
<evidence type="ECO:0000259" key="6">
    <source>
        <dbReference type="Pfam" id="PF02631"/>
    </source>
</evidence>
<sequence>MKKQKLDPLDRAALMRVAVDLLSRREYSRQELWRKLSPRAADTADVESVLIDLSERHWQSDERFSESFLRSRVARGHGPVRVRQALREKGIKDELVKQSLDACDQDWYQLASDVAAKKLASLKGEPQDIRAKLYRFLAYRGFSSDQIQTVIERVSIEDTCD</sequence>
<feature type="domain" description="RecX third three-helical" evidence="7">
    <location>
        <begin position="104"/>
        <end position="151"/>
    </location>
</feature>
<gene>
    <name evidence="5" type="primary">recX</name>
    <name evidence="9" type="ORF">TOL_0439</name>
</gene>
<evidence type="ECO:0000259" key="7">
    <source>
        <dbReference type="Pfam" id="PF21981"/>
    </source>
</evidence>
<reference evidence="9 10" key="1">
    <citation type="journal article" date="2013" name="Genome Announc.">
        <title>Genome Sequence of Thalassolituus oleivorans MIL-1 (DSM 14913T).</title>
        <authorList>
            <person name="Golyshin P.N."/>
            <person name="Werner J."/>
            <person name="Chernikova T.N."/>
            <person name="Tran H."/>
            <person name="Ferrer M."/>
            <person name="Yakimov M.M."/>
            <person name="Teeling H."/>
            <person name="Golyshina O.V."/>
        </authorList>
    </citation>
    <scope>NUCLEOTIDE SEQUENCE [LARGE SCALE GENOMIC DNA]</scope>
    <source>
        <strain evidence="9 10">MIL-1</strain>
    </source>
</reference>
<dbReference type="InterPro" id="IPR053924">
    <property type="entry name" value="RecX_HTH_2nd"/>
</dbReference>
<dbReference type="NCBIfam" id="NF001057">
    <property type="entry name" value="PRK00117.3-3"/>
    <property type="match status" value="1"/>
</dbReference>
<evidence type="ECO:0000256" key="5">
    <source>
        <dbReference type="HAMAP-Rule" id="MF_01114"/>
    </source>
</evidence>
<dbReference type="InterPro" id="IPR036388">
    <property type="entry name" value="WH-like_DNA-bd_sf"/>
</dbReference>
<dbReference type="Pfam" id="PF21981">
    <property type="entry name" value="RecX_HTH3"/>
    <property type="match status" value="1"/>
</dbReference>
<protein>
    <recommendedName>
        <fullName evidence="3 5">Regulatory protein RecX</fullName>
    </recommendedName>
</protein>
<dbReference type="eggNOG" id="COG2137">
    <property type="taxonomic scope" value="Bacteria"/>
</dbReference>
<feature type="domain" description="RecX second three-helical" evidence="6">
    <location>
        <begin position="60"/>
        <end position="100"/>
    </location>
</feature>
<proteinExistence type="inferred from homology"/>
<dbReference type="InterPro" id="IPR053925">
    <property type="entry name" value="RecX_HTH_3rd"/>
</dbReference>
<name>M5DN78_9GAMM</name>
<feature type="domain" description="RecX first three-helical" evidence="8">
    <location>
        <begin position="17"/>
        <end position="50"/>
    </location>
</feature>
<dbReference type="HOGENOM" id="CLU_066607_3_2_6"/>
<dbReference type="RefSeq" id="WP_015485621.1">
    <property type="nucleotide sequence ID" value="NC_020888.1"/>
</dbReference>
<dbReference type="InterPro" id="IPR003783">
    <property type="entry name" value="Regulatory_RecX"/>
</dbReference>
<evidence type="ECO:0000256" key="3">
    <source>
        <dbReference type="ARBA" id="ARBA00018111"/>
    </source>
</evidence>
<accession>M5DN78</accession>
<evidence type="ECO:0000256" key="1">
    <source>
        <dbReference type="ARBA" id="ARBA00004496"/>
    </source>
</evidence>
<evidence type="ECO:0000256" key="2">
    <source>
        <dbReference type="ARBA" id="ARBA00009695"/>
    </source>
</evidence>
<organism evidence="9 10">
    <name type="scientific">Thalassolituus oleivorans MIL-1</name>
    <dbReference type="NCBI Taxonomy" id="1298593"/>
    <lineage>
        <taxon>Bacteria</taxon>
        <taxon>Pseudomonadati</taxon>
        <taxon>Pseudomonadota</taxon>
        <taxon>Gammaproteobacteria</taxon>
        <taxon>Oceanospirillales</taxon>
        <taxon>Oceanospirillaceae</taxon>
        <taxon>Thalassolituus</taxon>
    </lineage>
</organism>
<evidence type="ECO:0000259" key="8">
    <source>
        <dbReference type="Pfam" id="PF21982"/>
    </source>
</evidence>
<evidence type="ECO:0000313" key="9">
    <source>
        <dbReference type="EMBL" id="CCU70881.1"/>
    </source>
</evidence>
<dbReference type="Proteomes" id="UP000011866">
    <property type="component" value="Chromosome"/>
</dbReference>
<dbReference type="GO" id="GO:0005737">
    <property type="term" value="C:cytoplasm"/>
    <property type="evidence" value="ECO:0007669"/>
    <property type="project" value="UniProtKB-SubCell"/>
</dbReference>
<dbReference type="PANTHER" id="PTHR33602:SF1">
    <property type="entry name" value="REGULATORY PROTEIN RECX FAMILY PROTEIN"/>
    <property type="match status" value="1"/>
</dbReference>
<dbReference type="KEGG" id="tol:TOL_0439"/>
<dbReference type="InterPro" id="IPR053926">
    <property type="entry name" value="RecX_HTH_1st"/>
</dbReference>
<keyword evidence="10" id="KW-1185">Reference proteome</keyword>
<evidence type="ECO:0000256" key="4">
    <source>
        <dbReference type="ARBA" id="ARBA00022490"/>
    </source>
</evidence>
<dbReference type="Pfam" id="PF21982">
    <property type="entry name" value="RecX_HTH1"/>
    <property type="match status" value="1"/>
</dbReference>
<dbReference type="Pfam" id="PF02631">
    <property type="entry name" value="RecX_HTH2"/>
    <property type="match status" value="1"/>
</dbReference>
<dbReference type="GeneID" id="79175430"/>
<comment type="subcellular location">
    <subcellularLocation>
        <location evidence="1 5">Cytoplasm</location>
    </subcellularLocation>
</comment>
<comment type="similarity">
    <text evidence="2 5">Belongs to the RecX family.</text>
</comment>
<dbReference type="PATRIC" id="fig|1298593.3.peg.422"/>
<dbReference type="HAMAP" id="MF_01114">
    <property type="entry name" value="RecX"/>
    <property type="match status" value="1"/>
</dbReference>
<comment type="function">
    <text evidence="5">Modulates RecA activity.</text>
</comment>
<dbReference type="AlphaFoldDB" id="M5DN78"/>
<dbReference type="PANTHER" id="PTHR33602">
    <property type="entry name" value="REGULATORY PROTEIN RECX FAMILY PROTEIN"/>
    <property type="match status" value="1"/>
</dbReference>
<dbReference type="GO" id="GO:0006282">
    <property type="term" value="P:regulation of DNA repair"/>
    <property type="evidence" value="ECO:0007669"/>
    <property type="project" value="UniProtKB-UniRule"/>
</dbReference>
<dbReference type="Gene3D" id="1.10.10.10">
    <property type="entry name" value="Winged helix-like DNA-binding domain superfamily/Winged helix DNA-binding domain"/>
    <property type="match status" value="3"/>
</dbReference>
<keyword evidence="4 5" id="KW-0963">Cytoplasm</keyword>